<feature type="coiled-coil region" evidence="1">
    <location>
        <begin position="140"/>
        <end position="167"/>
    </location>
</feature>
<dbReference type="RefSeq" id="WP_004338461.1">
    <property type="nucleotide sequence ID" value="NZ_AMXE01000038.1"/>
</dbReference>
<comment type="caution">
    <text evidence="2">The sequence shown here is derived from an EMBL/GenBank/DDBJ whole genome shotgun (WGS) entry which is preliminary data.</text>
</comment>
<dbReference type="EMBL" id="AMXE01000038">
    <property type="protein sequence ID" value="ENO87413.1"/>
    <property type="molecule type" value="Genomic_DNA"/>
</dbReference>
<sequence length="417" mass="43683">SAALEQARSQAAAAAAATEGALRVAEERRSGVPEALRSRQALDTALAGARAARQRLDATLQAAQAAQQLALGNEAALRAQRDTLAVAESMAQARVAEAAAQFAEALRAAGFGMADEEGGDASPAAGEAAWRVAVLPAAQTEALARQIRSADEQFAAAQERAARATQAVAGLAAPDLVALDVRAAACREQVEAVLARITHNRAEQHKLARTLAMLDDIARENGAIEAEYRVVGHLSDIANGGNGRNLTFQRYVLAALLDDVLRAASLRLKAMSRGRYLLQRREDVADARRAAGLDLEVFDDYTGRARPASTLSGGEGFMASLSLALGLSDVVQAYAGGVQLDTLFIDEGFGSLDPESLDMAMKALIDLQQRGRMVGVISHVEEMKQQIGVAIEVIQGARGSRVRLAASPTGANLAASC</sequence>
<evidence type="ECO:0000256" key="1">
    <source>
        <dbReference type="SAM" id="Coils"/>
    </source>
</evidence>
<dbReference type="STRING" id="1123367.GCA_000621305_01097"/>
<keyword evidence="3" id="KW-1185">Reference proteome</keyword>
<gene>
    <name evidence="2" type="ORF">C666_10985</name>
</gene>
<dbReference type="Proteomes" id="UP000013232">
    <property type="component" value="Unassembled WGS sequence"/>
</dbReference>
<dbReference type="eggNOG" id="COG0419">
    <property type="taxonomic scope" value="Bacteria"/>
</dbReference>
<dbReference type="PANTHER" id="PTHR32114:SF2">
    <property type="entry name" value="ABC TRANSPORTER ABCH.3"/>
    <property type="match status" value="1"/>
</dbReference>
<dbReference type="InterPro" id="IPR027417">
    <property type="entry name" value="P-loop_NTPase"/>
</dbReference>
<organism evidence="2 3">
    <name type="scientific">Thauera linaloolentis (strain DSM 12138 / JCM 21573 / CCUG 41526 / CIP 105981 / IAM 15112 / NBRC 102519 / 47Lol)</name>
    <dbReference type="NCBI Taxonomy" id="1123367"/>
    <lineage>
        <taxon>Bacteria</taxon>
        <taxon>Pseudomonadati</taxon>
        <taxon>Pseudomonadota</taxon>
        <taxon>Betaproteobacteria</taxon>
        <taxon>Rhodocyclales</taxon>
        <taxon>Zoogloeaceae</taxon>
        <taxon>Thauera</taxon>
    </lineage>
</organism>
<evidence type="ECO:0000313" key="2">
    <source>
        <dbReference type="EMBL" id="ENO87413.1"/>
    </source>
</evidence>
<dbReference type="Pfam" id="PF13558">
    <property type="entry name" value="SbcC_Walker_B"/>
    <property type="match status" value="1"/>
</dbReference>
<protein>
    <submittedName>
        <fullName evidence="2">Exonuclease SbcC</fullName>
    </submittedName>
</protein>
<name>N6YZ79_THAL4</name>
<keyword evidence="2" id="KW-0378">Hydrolase</keyword>
<dbReference type="AlphaFoldDB" id="N6YZ79"/>
<feature type="non-terminal residue" evidence="2">
    <location>
        <position position="1"/>
    </location>
</feature>
<keyword evidence="1" id="KW-0175">Coiled coil</keyword>
<accession>N6YZ79</accession>
<reference evidence="2 3" key="1">
    <citation type="submission" date="2012-09" db="EMBL/GenBank/DDBJ databases">
        <title>Draft Genome Sequences of 6 Strains from Genus Thauera.</title>
        <authorList>
            <person name="Liu B."/>
            <person name="Shapleigh J.P."/>
            <person name="Frostegard A.H."/>
        </authorList>
    </citation>
    <scope>NUCLEOTIDE SEQUENCE [LARGE SCALE GENOMIC DNA]</scope>
    <source>
        <strain evidence="3">47Lol / DSM 12138</strain>
    </source>
</reference>
<keyword evidence="2" id="KW-0540">Nuclease</keyword>
<proteinExistence type="predicted"/>
<dbReference type="GO" id="GO:0004527">
    <property type="term" value="F:exonuclease activity"/>
    <property type="evidence" value="ECO:0007669"/>
    <property type="project" value="UniProtKB-KW"/>
</dbReference>
<dbReference type="SUPFAM" id="SSF52540">
    <property type="entry name" value="P-loop containing nucleoside triphosphate hydrolases"/>
    <property type="match status" value="1"/>
</dbReference>
<dbReference type="PANTHER" id="PTHR32114">
    <property type="entry name" value="ABC TRANSPORTER ABCH.3"/>
    <property type="match status" value="1"/>
</dbReference>
<keyword evidence="2" id="KW-0269">Exonuclease</keyword>
<evidence type="ECO:0000313" key="3">
    <source>
        <dbReference type="Proteomes" id="UP000013232"/>
    </source>
</evidence>
<dbReference type="Gene3D" id="3.40.50.300">
    <property type="entry name" value="P-loop containing nucleotide triphosphate hydrolases"/>
    <property type="match status" value="1"/>
</dbReference>